<dbReference type="RefSeq" id="WP_092959773.1">
    <property type="nucleotide sequence ID" value="NZ_FOSQ01000003.1"/>
</dbReference>
<dbReference type="Gene3D" id="1.10.10.10">
    <property type="entry name" value="Winged helix-like DNA-binding domain superfamily/Winged helix DNA-binding domain"/>
    <property type="match status" value="1"/>
</dbReference>
<reference evidence="5 6" key="1">
    <citation type="submission" date="2016-10" db="EMBL/GenBank/DDBJ databases">
        <authorList>
            <person name="de Groot N.N."/>
        </authorList>
    </citation>
    <scope>NUCLEOTIDE SEQUENCE [LARGE SCALE GENOMIC DNA]</scope>
    <source>
        <strain evidence="5 6">DSM 19981</strain>
    </source>
</reference>
<dbReference type="EMBL" id="FOSQ01000003">
    <property type="protein sequence ID" value="SFK55278.1"/>
    <property type="molecule type" value="Genomic_DNA"/>
</dbReference>
<keyword evidence="6" id="KW-1185">Reference proteome</keyword>
<dbReference type="STRING" id="1123062.SAMN02745775_103428"/>
<dbReference type="OrthoDB" id="8638122at2"/>
<dbReference type="InterPro" id="IPR008920">
    <property type="entry name" value="TF_FadR/GntR_C"/>
</dbReference>
<dbReference type="AlphaFoldDB" id="A0A1I4AFT8"/>
<dbReference type="InterPro" id="IPR036388">
    <property type="entry name" value="WH-like_DNA-bd_sf"/>
</dbReference>
<dbReference type="PROSITE" id="PS50949">
    <property type="entry name" value="HTH_GNTR"/>
    <property type="match status" value="1"/>
</dbReference>
<dbReference type="Pfam" id="PF07729">
    <property type="entry name" value="FCD"/>
    <property type="match status" value="1"/>
</dbReference>
<dbReference type="Proteomes" id="UP000199473">
    <property type="component" value="Unassembled WGS sequence"/>
</dbReference>
<dbReference type="InterPro" id="IPR000524">
    <property type="entry name" value="Tscrpt_reg_HTH_GntR"/>
</dbReference>
<sequence>MSARAVTKRAAPAAMLVSQAVLNRLLADILDGRYPPGARLRFAELQAAYEVGIGTLREALSHLASVGMVEVDANRGFRVAPVSAADLQDVSSLLIEFEQRAILSSIENGDKAWEESVVLTFHRLAGIESRPRAERAERFNEWVALHRDFHHALVSACGSRWLLHMRALLHDHMERYRLLSQRHRPQGPGRLAEHAAIKDAALARRGAEAAELLRKQLQWTVDNVRRYAPQFIDPPG</sequence>
<evidence type="ECO:0000259" key="4">
    <source>
        <dbReference type="PROSITE" id="PS50949"/>
    </source>
</evidence>
<dbReference type="InterPro" id="IPR011711">
    <property type="entry name" value="GntR_C"/>
</dbReference>
<dbReference type="GO" id="GO:0003677">
    <property type="term" value="F:DNA binding"/>
    <property type="evidence" value="ECO:0007669"/>
    <property type="project" value="UniProtKB-KW"/>
</dbReference>
<dbReference type="PANTHER" id="PTHR43537">
    <property type="entry name" value="TRANSCRIPTIONAL REGULATOR, GNTR FAMILY"/>
    <property type="match status" value="1"/>
</dbReference>
<dbReference type="SMART" id="SM00895">
    <property type="entry name" value="FCD"/>
    <property type="match status" value="1"/>
</dbReference>
<dbReference type="SUPFAM" id="SSF46785">
    <property type="entry name" value="Winged helix' DNA-binding domain"/>
    <property type="match status" value="1"/>
</dbReference>
<evidence type="ECO:0000256" key="3">
    <source>
        <dbReference type="ARBA" id="ARBA00023163"/>
    </source>
</evidence>
<evidence type="ECO:0000256" key="2">
    <source>
        <dbReference type="ARBA" id="ARBA00023125"/>
    </source>
</evidence>
<dbReference type="SMART" id="SM00345">
    <property type="entry name" value="HTH_GNTR"/>
    <property type="match status" value="1"/>
</dbReference>
<feature type="domain" description="HTH gntR-type" evidence="4">
    <location>
        <begin position="15"/>
        <end position="82"/>
    </location>
</feature>
<name>A0A1I4AFT8_9PROT</name>
<keyword evidence="3" id="KW-0804">Transcription</keyword>
<dbReference type="PANTHER" id="PTHR43537:SF20">
    <property type="entry name" value="HTH-TYPE TRANSCRIPTIONAL REPRESSOR GLAR"/>
    <property type="match status" value="1"/>
</dbReference>
<evidence type="ECO:0000256" key="1">
    <source>
        <dbReference type="ARBA" id="ARBA00023015"/>
    </source>
</evidence>
<organism evidence="5 6">
    <name type="scientific">Falsiroseomonas stagni DSM 19981</name>
    <dbReference type="NCBI Taxonomy" id="1123062"/>
    <lineage>
        <taxon>Bacteria</taxon>
        <taxon>Pseudomonadati</taxon>
        <taxon>Pseudomonadota</taxon>
        <taxon>Alphaproteobacteria</taxon>
        <taxon>Acetobacterales</taxon>
        <taxon>Roseomonadaceae</taxon>
        <taxon>Falsiroseomonas</taxon>
    </lineage>
</organism>
<gene>
    <name evidence="5" type="ORF">SAMN02745775_103428</name>
</gene>
<proteinExistence type="predicted"/>
<protein>
    <submittedName>
        <fullName evidence="5">DNA-binding transcriptional regulator, GntR family</fullName>
    </submittedName>
</protein>
<keyword evidence="2 5" id="KW-0238">DNA-binding</keyword>
<dbReference type="InterPro" id="IPR036390">
    <property type="entry name" value="WH_DNA-bd_sf"/>
</dbReference>
<accession>A0A1I4AFT8</accession>
<dbReference type="Gene3D" id="1.20.120.530">
    <property type="entry name" value="GntR ligand-binding domain-like"/>
    <property type="match status" value="1"/>
</dbReference>
<dbReference type="Pfam" id="PF00392">
    <property type="entry name" value="GntR"/>
    <property type="match status" value="1"/>
</dbReference>
<evidence type="ECO:0000313" key="5">
    <source>
        <dbReference type="EMBL" id="SFK55278.1"/>
    </source>
</evidence>
<dbReference type="SUPFAM" id="SSF48008">
    <property type="entry name" value="GntR ligand-binding domain-like"/>
    <property type="match status" value="1"/>
</dbReference>
<keyword evidence="1" id="KW-0805">Transcription regulation</keyword>
<dbReference type="GO" id="GO:0003700">
    <property type="term" value="F:DNA-binding transcription factor activity"/>
    <property type="evidence" value="ECO:0007669"/>
    <property type="project" value="InterPro"/>
</dbReference>
<evidence type="ECO:0000313" key="6">
    <source>
        <dbReference type="Proteomes" id="UP000199473"/>
    </source>
</evidence>